<dbReference type="Gene3D" id="3.30.200.20">
    <property type="entry name" value="Phosphorylase Kinase, domain 1"/>
    <property type="match status" value="1"/>
</dbReference>
<keyword evidence="7" id="KW-0472">Membrane</keyword>
<evidence type="ECO:0000256" key="5">
    <source>
        <dbReference type="ARBA" id="ARBA00022777"/>
    </source>
</evidence>
<sequence length="585" mass="61902">MREGDVVADRYRLVRTLVGGATGEVWLARDVVLGRDVVVKRPGPKYAGRAGAALLRAEARALAKFEHPHVVTLYDAVFTGPAEDPESWLVMSYVPGGSLADGRPRPPWEAARLCAQVAGALEALHAKEIVHCDIKPGNILLDRDGTAKLADFGAAYRLHGSGTITPNGPLAYTPGYAAPEVPLGAPEPASDVYSLGVTLHALIAGRSPGRGAGARRRGALARETGPLRALVKRMLHPNPAKRPSLAEVRAGLEPPCETRTDPDPARRRGRRVLTLVAVAPVPALALSAAVLLLPSGILGKPGGTPRAYIGDQRSADPCALADPNAVARFGETRPDPYYGGFDRCDVTVRPGGQEEVDVELQLLAAADETPAGPVRDLHGFRVVAEAQEGRECHREILLPAAGGGGTVDVAAKQESRRAPLCAIADAAAEHAAGVLHRGPIARRRSHRPGNSLIHRDACTLLGASVLRTPPAPAPRPEPRFGHWGCDWSGAGRLRVKLLFDQGDPLDGQGGRPTRLAGRPAFVWPDEEEGCETDVVHRTFRYHGDRKVETLNVTVAGAVSGAERCAQSMRLAEAAAKAVQAPEPHG</sequence>
<evidence type="ECO:0000256" key="1">
    <source>
        <dbReference type="ARBA" id="ARBA00012513"/>
    </source>
</evidence>
<dbReference type="RefSeq" id="WP_208269569.1">
    <property type="nucleotide sequence ID" value="NZ_BAAAGM010000047.1"/>
</dbReference>
<keyword evidence="2 9" id="KW-0723">Serine/threonine-protein kinase</keyword>
<evidence type="ECO:0000259" key="8">
    <source>
        <dbReference type="PROSITE" id="PS50011"/>
    </source>
</evidence>
<evidence type="ECO:0000256" key="6">
    <source>
        <dbReference type="ARBA" id="ARBA00022840"/>
    </source>
</evidence>
<feature type="transmembrane region" description="Helical" evidence="7">
    <location>
        <begin position="272"/>
        <end position="293"/>
    </location>
</feature>
<dbReference type="Proteomes" id="UP000666915">
    <property type="component" value="Unassembled WGS sequence"/>
</dbReference>
<comment type="caution">
    <text evidence="9">The sequence shown here is derived from an EMBL/GenBank/DDBJ whole genome shotgun (WGS) entry which is preliminary data.</text>
</comment>
<keyword evidence="10" id="KW-1185">Reference proteome</keyword>
<dbReference type="InterPro" id="IPR008271">
    <property type="entry name" value="Ser/Thr_kinase_AS"/>
</dbReference>
<keyword evidence="4" id="KW-0547">Nucleotide-binding</keyword>
<gene>
    <name evidence="9" type="ORF">J4557_27095</name>
</gene>
<dbReference type="PROSITE" id="PS00108">
    <property type="entry name" value="PROTEIN_KINASE_ST"/>
    <property type="match status" value="1"/>
</dbReference>
<organism evidence="9 10">
    <name type="scientific">Actinomadura nitritigenes</name>
    <dbReference type="NCBI Taxonomy" id="134602"/>
    <lineage>
        <taxon>Bacteria</taxon>
        <taxon>Bacillati</taxon>
        <taxon>Actinomycetota</taxon>
        <taxon>Actinomycetes</taxon>
        <taxon>Streptosporangiales</taxon>
        <taxon>Thermomonosporaceae</taxon>
        <taxon>Actinomadura</taxon>
    </lineage>
</organism>
<dbReference type="InterPro" id="IPR000719">
    <property type="entry name" value="Prot_kinase_dom"/>
</dbReference>
<dbReference type="EC" id="2.7.11.1" evidence="1"/>
<evidence type="ECO:0000256" key="4">
    <source>
        <dbReference type="ARBA" id="ARBA00022741"/>
    </source>
</evidence>
<keyword evidence="6" id="KW-0067">ATP-binding</keyword>
<keyword evidence="3" id="KW-0808">Transferase</keyword>
<proteinExistence type="predicted"/>
<dbReference type="SMART" id="SM00220">
    <property type="entry name" value="S_TKc"/>
    <property type="match status" value="1"/>
</dbReference>
<dbReference type="InterPro" id="IPR011009">
    <property type="entry name" value="Kinase-like_dom_sf"/>
</dbReference>
<evidence type="ECO:0000313" key="9">
    <source>
        <dbReference type="EMBL" id="MBO2441199.1"/>
    </source>
</evidence>
<evidence type="ECO:0000256" key="2">
    <source>
        <dbReference type="ARBA" id="ARBA00022527"/>
    </source>
</evidence>
<dbReference type="PANTHER" id="PTHR43289:SF6">
    <property type="entry name" value="SERINE_THREONINE-PROTEIN KINASE NEKL-3"/>
    <property type="match status" value="1"/>
</dbReference>
<evidence type="ECO:0000256" key="3">
    <source>
        <dbReference type="ARBA" id="ARBA00022679"/>
    </source>
</evidence>
<evidence type="ECO:0000256" key="7">
    <source>
        <dbReference type="SAM" id="Phobius"/>
    </source>
</evidence>
<dbReference type="PANTHER" id="PTHR43289">
    <property type="entry name" value="MITOGEN-ACTIVATED PROTEIN KINASE KINASE KINASE 20-RELATED"/>
    <property type="match status" value="1"/>
</dbReference>
<dbReference type="PROSITE" id="PS50011">
    <property type="entry name" value="PROTEIN_KINASE_DOM"/>
    <property type="match status" value="1"/>
</dbReference>
<dbReference type="GO" id="GO:0004674">
    <property type="term" value="F:protein serine/threonine kinase activity"/>
    <property type="evidence" value="ECO:0007669"/>
    <property type="project" value="UniProtKB-KW"/>
</dbReference>
<reference evidence="9 10" key="1">
    <citation type="submission" date="2021-03" db="EMBL/GenBank/DDBJ databases">
        <authorList>
            <person name="Kanchanasin P."/>
            <person name="Saeng-In P."/>
            <person name="Phongsopitanun W."/>
            <person name="Yuki M."/>
            <person name="Kudo T."/>
            <person name="Ohkuma M."/>
            <person name="Tanasupawat S."/>
        </authorList>
    </citation>
    <scope>NUCLEOTIDE SEQUENCE [LARGE SCALE GENOMIC DNA]</scope>
    <source>
        <strain evidence="9 10">L46</strain>
    </source>
</reference>
<evidence type="ECO:0000313" key="10">
    <source>
        <dbReference type="Proteomes" id="UP000666915"/>
    </source>
</evidence>
<accession>A0ABS3R4N9</accession>
<keyword evidence="5 9" id="KW-0418">Kinase</keyword>
<keyword evidence="7" id="KW-0812">Transmembrane</keyword>
<dbReference type="SUPFAM" id="SSF56112">
    <property type="entry name" value="Protein kinase-like (PK-like)"/>
    <property type="match status" value="1"/>
</dbReference>
<protein>
    <recommendedName>
        <fullName evidence="1">non-specific serine/threonine protein kinase</fullName>
        <ecNumber evidence="1">2.7.11.1</ecNumber>
    </recommendedName>
</protein>
<dbReference type="CDD" id="cd14014">
    <property type="entry name" value="STKc_PknB_like"/>
    <property type="match status" value="1"/>
</dbReference>
<dbReference type="EMBL" id="JAGEOK010000018">
    <property type="protein sequence ID" value="MBO2441199.1"/>
    <property type="molecule type" value="Genomic_DNA"/>
</dbReference>
<keyword evidence="7" id="KW-1133">Transmembrane helix</keyword>
<feature type="domain" description="Protein kinase" evidence="8">
    <location>
        <begin position="11"/>
        <end position="256"/>
    </location>
</feature>
<name>A0ABS3R4N9_9ACTN</name>
<dbReference type="Pfam" id="PF00069">
    <property type="entry name" value="Pkinase"/>
    <property type="match status" value="1"/>
</dbReference>
<dbReference type="Gene3D" id="1.10.510.10">
    <property type="entry name" value="Transferase(Phosphotransferase) domain 1"/>
    <property type="match status" value="1"/>
</dbReference>